<evidence type="ECO:0000313" key="9">
    <source>
        <dbReference type="WBParaSite" id="nRc.2.0.1.t45993-RA"/>
    </source>
</evidence>
<dbReference type="InterPro" id="IPR016130">
    <property type="entry name" value="Tyr_Pase_AS"/>
</dbReference>
<evidence type="ECO:0000256" key="4">
    <source>
        <dbReference type="ARBA" id="ARBA00022912"/>
    </source>
</evidence>
<dbReference type="PANTHER" id="PTHR10159:SF533">
    <property type="entry name" value="TYROSINE-PROTEIN PHOSPHATASE VHP-1"/>
    <property type="match status" value="1"/>
</dbReference>
<dbReference type="EC" id="3.1.3.48" evidence="2"/>
<dbReference type="PROSITE" id="PS00383">
    <property type="entry name" value="TYR_PHOSPHATASE_1"/>
    <property type="match status" value="1"/>
</dbReference>
<keyword evidence="3" id="KW-0378">Hydrolase</keyword>
<dbReference type="PROSITE" id="PS50054">
    <property type="entry name" value="TYR_PHOSPHATASE_DUAL"/>
    <property type="match status" value="1"/>
</dbReference>
<name>A0A915L646_ROMCU</name>
<dbReference type="Proteomes" id="UP000887565">
    <property type="component" value="Unplaced"/>
</dbReference>
<sequence length="546" mass="61546">MKREDESEQQGGPPKRRPDRPKVVFTCCRERYLIKKGLMENENSGEATTSSFLDFQVACSPLFPSSSIADLESASSSAVAVNKFFDLPSSPVQMLGVSTALGGAAAEVFSKNNEQEQQQQKTLPPFQHYRKSTNHHHHHHGNKNAVDMLSMSTITVPPTDKDLVAGGGGNLNVSNRALTSLSQPCLPVCVQGPTKILPFVYLGSQQDVLDEETLKKYGIEFVLNLSTTCPKPDHLQEEHFLRIPVQDSYSEELLPYFEEAFEFLDKVREASGVALIHCLAGISRSPTLAIAYVMRYLHMSQDEAYRYVKEKRPSISPNFNFLGQLLEYEQYLLNTNRKEFEKFPTGHSAIKSAQISPVINNRDQNQPIPQISKSRTMMTLPFAKNNDDTIPEYYGKRRLLDQNFLPENLRRNFYQQEILCGNANFMKNSVLSDNQDLPSPSTELSKLNFGGNANTSHVTISCNNRDSNINRVIKPPSLNLRLKSNFDDQKATSSKMNPMFDDGPNDQNSILKNDIPMDIQENSKFDEQKTNFYSNPKILFPAVDQQ</sequence>
<dbReference type="PANTHER" id="PTHR10159">
    <property type="entry name" value="DUAL SPECIFICITY PROTEIN PHOSPHATASE"/>
    <property type="match status" value="1"/>
</dbReference>
<dbReference type="Pfam" id="PF00782">
    <property type="entry name" value="DSPc"/>
    <property type="match status" value="1"/>
</dbReference>
<dbReference type="GO" id="GO:0008330">
    <property type="term" value="F:protein tyrosine/threonine phosphatase activity"/>
    <property type="evidence" value="ECO:0007669"/>
    <property type="project" value="TreeGrafter"/>
</dbReference>
<dbReference type="PROSITE" id="PS50056">
    <property type="entry name" value="TYR_PHOSPHATASE_2"/>
    <property type="match status" value="1"/>
</dbReference>
<dbReference type="AlphaFoldDB" id="A0A915L646"/>
<keyword evidence="4" id="KW-0904">Protein phosphatase</keyword>
<proteinExistence type="inferred from homology"/>
<comment type="similarity">
    <text evidence="1">Belongs to the protein-tyrosine phosphatase family. Non-receptor class dual specificity subfamily.</text>
</comment>
<dbReference type="PRINTS" id="PR01764">
    <property type="entry name" value="MAPKPHPHTASE"/>
</dbReference>
<dbReference type="GO" id="GO:0005737">
    <property type="term" value="C:cytoplasm"/>
    <property type="evidence" value="ECO:0007669"/>
    <property type="project" value="TreeGrafter"/>
</dbReference>
<evidence type="ECO:0000256" key="5">
    <source>
        <dbReference type="SAM" id="MobiDB-lite"/>
    </source>
</evidence>
<dbReference type="InterPro" id="IPR000387">
    <property type="entry name" value="Tyr_Pase_dom"/>
</dbReference>
<dbReference type="InterPro" id="IPR008343">
    <property type="entry name" value="MKP"/>
</dbReference>
<accession>A0A915L646</accession>
<dbReference type="GO" id="GO:0043409">
    <property type="term" value="P:negative regulation of MAPK cascade"/>
    <property type="evidence" value="ECO:0007669"/>
    <property type="project" value="TreeGrafter"/>
</dbReference>
<feature type="region of interest" description="Disordered" evidence="5">
    <location>
        <begin position="1"/>
        <end position="21"/>
    </location>
</feature>
<evidence type="ECO:0000313" key="8">
    <source>
        <dbReference type="Proteomes" id="UP000887565"/>
    </source>
</evidence>
<dbReference type="SUPFAM" id="SSF52799">
    <property type="entry name" value="(Phosphotyrosine protein) phosphatases II"/>
    <property type="match status" value="1"/>
</dbReference>
<reference evidence="9" key="1">
    <citation type="submission" date="2022-11" db="UniProtKB">
        <authorList>
            <consortium name="WormBaseParasite"/>
        </authorList>
    </citation>
    <scope>IDENTIFICATION</scope>
</reference>
<evidence type="ECO:0000256" key="2">
    <source>
        <dbReference type="ARBA" id="ARBA00013064"/>
    </source>
</evidence>
<dbReference type="SMART" id="SM00404">
    <property type="entry name" value="PTPc_motif"/>
    <property type="match status" value="1"/>
</dbReference>
<dbReference type="InterPro" id="IPR029021">
    <property type="entry name" value="Prot-tyrosine_phosphatase-like"/>
</dbReference>
<feature type="domain" description="Tyrosine-protein phosphatase" evidence="6">
    <location>
        <begin position="192"/>
        <end position="334"/>
    </location>
</feature>
<evidence type="ECO:0000259" key="7">
    <source>
        <dbReference type="PROSITE" id="PS50056"/>
    </source>
</evidence>
<evidence type="ECO:0000256" key="1">
    <source>
        <dbReference type="ARBA" id="ARBA00008601"/>
    </source>
</evidence>
<dbReference type="Gene3D" id="3.90.190.10">
    <property type="entry name" value="Protein tyrosine phosphatase superfamily"/>
    <property type="match status" value="1"/>
</dbReference>
<dbReference type="SMART" id="SM00195">
    <property type="entry name" value="DSPc"/>
    <property type="match status" value="1"/>
</dbReference>
<dbReference type="InterPro" id="IPR020422">
    <property type="entry name" value="TYR_PHOSPHATASE_DUAL_dom"/>
</dbReference>
<keyword evidence="8" id="KW-1185">Reference proteome</keyword>
<dbReference type="GO" id="GO:0033550">
    <property type="term" value="F:MAP kinase tyrosine phosphatase activity"/>
    <property type="evidence" value="ECO:0007669"/>
    <property type="project" value="TreeGrafter"/>
</dbReference>
<dbReference type="InterPro" id="IPR003595">
    <property type="entry name" value="Tyr_Pase_cat"/>
</dbReference>
<dbReference type="GO" id="GO:0017017">
    <property type="term" value="F:MAP kinase tyrosine/serine/threonine phosphatase activity"/>
    <property type="evidence" value="ECO:0007669"/>
    <property type="project" value="InterPro"/>
</dbReference>
<feature type="region of interest" description="Disordered" evidence="5">
    <location>
        <begin position="489"/>
        <end position="512"/>
    </location>
</feature>
<dbReference type="WBParaSite" id="nRc.2.0.1.t45993-RA">
    <property type="protein sequence ID" value="nRc.2.0.1.t45993-RA"/>
    <property type="gene ID" value="nRc.2.0.1.g45993"/>
</dbReference>
<dbReference type="FunFam" id="3.90.190.10:FF:000208">
    <property type="entry name" value="Vh5 dual specificity phosphatase, putative"/>
    <property type="match status" value="1"/>
</dbReference>
<evidence type="ECO:0000256" key="3">
    <source>
        <dbReference type="ARBA" id="ARBA00022801"/>
    </source>
</evidence>
<dbReference type="CDD" id="cd14568">
    <property type="entry name" value="DSP_MKP_classIII"/>
    <property type="match status" value="1"/>
</dbReference>
<protein>
    <recommendedName>
        <fullName evidence="2">protein-tyrosine-phosphatase</fullName>
        <ecNumber evidence="2">3.1.3.48</ecNumber>
    </recommendedName>
</protein>
<dbReference type="InterPro" id="IPR000340">
    <property type="entry name" value="Dual-sp_phosphatase_cat-dom"/>
</dbReference>
<organism evidence="8 9">
    <name type="scientific">Romanomermis culicivorax</name>
    <name type="common">Nematode worm</name>
    <dbReference type="NCBI Taxonomy" id="13658"/>
    <lineage>
        <taxon>Eukaryota</taxon>
        <taxon>Metazoa</taxon>
        <taxon>Ecdysozoa</taxon>
        <taxon>Nematoda</taxon>
        <taxon>Enoplea</taxon>
        <taxon>Dorylaimia</taxon>
        <taxon>Mermithida</taxon>
        <taxon>Mermithoidea</taxon>
        <taxon>Mermithidae</taxon>
        <taxon>Romanomermis</taxon>
    </lineage>
</organism>
<feature type="domain" description="Tyrosine specific protein phosphatases" evidence="7">
    <location>
        <begin position="261"/>
        <end position="315"/>
    </location>
</feature>
<evidence type="ECO:0000259" key="6">
    <source>
        <dbReference type="PROSITE" id="PS50054"/>
    </source>
</evidence>